<dbReference type="EMBL" id="BMXS01000007">
    <property type="protein sequence ID" value="GGX90422.1"/>
    <property type="molecule type" value="Genomic_DNA"/>
</dbReference>
<feature type="compositionally biased region" description="Basic and acidic residues" evidence="1">
    <location>
        <begin position="271"/>
        <end position="282"/>
    </location>
</feature>
<keyword evidence="3" id="KW-1185">Reference proteome</keyword>
<sequence>MPNVDNKSEATNVMKPAYRLLAELEAAFDDIIERVEALEARYRESPGAAWALHSPTPDADWLRAALLDFWYQDGQDGRATRSYVGLVAADEPLLEHVASVNAAKAHFADILARIRQEAAALIPELKAVLPFRHPALHTHLRGQGLARLHLKQCWRALPVADASLSRVRLAWYSSGRSIKKLSVRDAEKKLLTLDHEAPHIRIQLQRLAGIPDGEPLAQVQKQAPLMRANLFFREPLADGRLRRAMNVALPLFIPSDDGRLPDHNTPPPFPNDKRTRARRSDERLEDEVFLPSLRVYRYKG</sequence>
<reference evidence="3" key="1">
    <citation type="journal article" date="2019" name="Int. J. Syst. Evol. Microbiol.">
        <title>The Global Catalogue of Microorganisms (GCM) 10K type strain sequencing project: providing services to taxonomists for standard genome sequencing and annotation.</title>
        <authorList>
            <consortium name="The Broad Institute Genomics Platform"/>
            <consortium name="The Broad Institute Genome Sequencing Center for Infectious Disease"/>
            <person name="Wu L."/>
            <person name="Ma J."/>
        </authorList>
    </citation>
    <scope>NUCLEOTIDE SEQUENCE [LARGE SCALE GENOMIC DNA]</scope>
    <source>
        <strain evidence="3">KCTC 22228</strain>
    </source>
</reference>
<dbReference type="InterPro" id="IPR036381">
    <property type="entry name" value="Tus_dom1"/>
</dbReference>
<evidence type="ECO:0000313" key="2">
    <source>
        <dbReference type="EMBL" id="GGX90422.1"/>
    </source>
</evidence>
<feature type="region of interest" description="Disordered" evidence="1">
    <location>
        <begin position="256"/>
        <end position="283"/>
    </location>
</feature>
<evidence type="ECO:0000256" key="1">
    <source>
        <dbReference type="SAM" id="MobiDB-lite"/>
    </source>
</evidence>
<gene>
    <name evidence="2" type="ORF">GCM10007160_17360</name>
</gene>
<name>A0ABQ2YRQ1_9GAMM</name>
<accession>A0ABQ2YRQ1</accession>
<dbReference type="Gene3D" id="3.50.14.10">
    <property type="entry name" value="Replication terminator Tus, domain 1 superfamily/Replication terminator Tus"/>
    <property type="match status" value="1"/>
</dbReference>
<proteinExistence type="predicted"/>
<evidence type="ECO:0008006" key="4">
    <source>
        <dbReference type="Google" id="ProtNLM"/>
    </source>
</evidence>
<dbReference type="Proteomes" id="UP000653056">
    <property type="component" value="Unassembled WGS sequence"/>
</dbReference>
<comment type="caution">
    <text evidence="2">The sequence shown here is derived from an EMBL/GenBank/DDBJ whole genome shotgun (WGS) entry which is preliminary data.</text>
</comment>
<organism evidence="2 3">
    <name type="scientific">Litchfieldella qijiaojingensis</name>
    <dbReference type="NCBI Taxonomy" id="980347"/>
    <lineage>
        <taxon>Bacteria</taxon>
        <taxon>Pseudomonadati</taxon>
        <taxon>Pseudomonadota</taxon>
        <taxon>Gammaproteobacteria</taxon>
        <taxon>Oceanospirillales</taxon>
        <taxon>Halomonadaceae</taxon>
        <taxon>Litchfieldella</taxon>
    </lineage>
</organism>
<evidence type="ECO:0000313" key="3">
    <source>
        <dbReference type="Proteomes" id="UP000653056"/>
    </source>
</evidence>
<protein>
    <recommendedName>
        <fullName evidence="4">DNA replication terminus site-binding protein</fullName>
    </recommendedName>
</protein>